<dbReference type="AlphaFoldDB" id="A0A7K0K0E7"/>
<feature type="transmembrane region" description="Helical" evidence="1">
    <location>
        <begin position="81"/>
        <end position="103"/>
    </location>
</feature>
<keyword evidence="1" id="KW-1133">Transmembrane helix</keyword>
<keyword evidence="1" id="KW-0812">Transmembrane</keyword>
<organism evidence="2 3">
    <name type="scientific">Mobiluncus porci</name>
    <dbReference type="NCBI Taxonomy" id="2652278"/>
    <lineage>
        <taxon>Bacteria</taxon>
        <taxon>Bacillati</taxon>
        <taxon>Actinomycetota</taxon>
        <taxon>Actinomycetes</taxon>
        <taxon>Actinomycetales</taxon>
        <taxon>Actinomycetaceae</taxon>
        <taxon>Mobiluncus</taxon>
    </lineage>
</organism>
<evidence type="ECO:0000313" key="2">
    <source>
        <dbReference type="EMBL" id="MST48962.1"/>
    </source>
</evidence>
<feature type="transmembrane region" description="Helical" evidence="1">
    <location>
        <begin position="47"/>
        <end position="69"/>
    </location>
</feature>
<evidence type="ECO:0000313" key="3">
    <source>
        <dbReference type="Proteomes" id="UP000442535"/>
    </source>
</evidence>
<protein>
    <submittedName>
        <fullName evidence="2">Uncharacterized protein</fullName>
    </submittedName>
</protein>
<reference evidence="2 3" key="1">
    <citation type="submission" date="2019-08" db="EMBL/GenBank/DDBJ databases">
        <title>In-depth cultivation of the pig gut microbiome towards novel bacterial diversity and tailored functional studies.</title>
        <authorList>
            <person name="Wylensek D."/>
            <person name="Hitch T.C.A."/>
            <person name="Clavel T."/>
        </authorList>
    </citation>
    <scope>NUCLEOTIDE SEQUENCE [LARGE SCALE GENOMIC DNA]</scope>
    <source>
        <strain evidence="2 3">RF-GAM-744-WT-7</strain>
    </source>
</reference>
<feature type="transmembrane region" description="Helical" evidence="1">
    <location>
        <begin position="188"/>
        <end position="211"/>
    </location>
</feature>
<gene>
    <name evidence="2" type="ORF">FYJ63_01620</name>
</gene>
<sequence>MLSKGRYRWFFIALGLYVFIQVVYALAPRFVKSPVPYGVTIYRIGFNYVFQAFTVLGLIALCYWLFIKFRKSKAATGRCDLLNTLTVLVIIVLFIGVFLGITISGNRPFLYGTRIYSQTMQEEVCPDFFEFACPVGYKCTVQDSWKTRDYGFWKPKGPFLVEASVADDFDCDELKPAKSKWSKIHEPFLTSLPFAAVFSLLVTIGGALTVWRSWRR</sequence>
<keyword evidence="1" id="KW-0472">Membrane</keyword>
<dbReference type="Proteomes" id="UP000442535">
    <property type="component" value="Unassembled WGS sequence"/>
</dbReference>
<comment type="caution">
    <text evidence="2">The sequence shown here is derived from an EMBL/GenBank/DDBJ whole genome shotgun (WGS) entry which is preliminary data.</text>
</comment>
<name>A0A7K0K0E7_9ACTO</name>
<keyword evidence="3" id="KW-1185">Reference proteome</keyword>
<evidence type="ECO:0000256" key="1">
    <source>
        <dbReference type="SAM" id="Phobius"/>
    </source>
</evidence>
<proteinExistence type="predicted"/>
<feature type="transmembrane region" description="Helical" evidence="1">
    <location>
        <begin position="7"/>
        <end position="27"/>
    </location>
</feature>
<dbReference type="EMBL" id="VUMY01000002">
    <property type="protein sequence ID" value="MST48962.1"/>
    <property type="molecule type" value="Genomic_DNA"/>
</dbReference>
<accession>A0A7K0K0E7</accession>